<comment type="cofactor">
    <cofactor evidence="1 3">
        <name>pyridoxal 5'-phosphate</name>
        <dbReference type="ChEBI" id="CHEBI:597326"/>
    </cofactor>
</comment>
<name>A0ABT6ZM70_9ACTN</name>
<accession>A0ABT6ZM70</accession>
<gene>
    <name evidence="4" type="ORF">QJ043_07760</name>
</gene>
<evidence type="ECO:0000256" key="1">
    <source>
        <dbReference type="ARBA" id="ARBA00001933"/>
    </source>
</evidence>
<evidence type="ECO:0000313" key="4">
    <source>
        <dbReference type="EMBL" id="MDJ1129972.1"/>
    </source>
</evidence>
<keyword evidence="4" id="KW-0808">Transferase</keyword>
<dbReference type="InterPro" id="IPR015422">
    <property type="entry name" value="PyrdxlP-dep_Trfase_small"/>
</dbReference>
<dbReference type="SUPFAM" id="SSF53383">
    <property type="entry name" value="PLP-dependent transferases"/>
    <property type="match status" value="1"/>
</dbReference>
<comment type="caution">
    <text evidence="4">The sequence shown here is derived from an EMBL/GenBank/DDBJ whole genome shotgun (WGS) entry which is preliminary data.</text>
</comment>
<dbReference type="EMBL" id="JASJEX010000003">
    <property type="protein sequence ID" value="MDJ1129972.1"/>
    <property type="molecule type" value="Genomic_DNA"/>
</dbReference>
<keyword evidence="5" id="KW-1185">Reference proteome</keyword>
<dbReference type="Gene3D" id="3.90.1150.10">
    <property type="entry name" value="Aspartate Aminotransferase, domain 1"/>
    <property type="match status" value="1"/>
</dbReference>
<dbReference type="Proteomes" id="UP001431693">
    <property type="component" value="Unassembled WGS sequence"/>
</dbReference>
<organism evidence="4 5">
    <name type="scientific">Kribbibacterium absianum</name>
    <dbReference type="NCBI Taxonomy" id="3044210"/>
    <lineage>
        <taxon>Bacteria</taxon>
        <taxon>Bacillati</taxon>
        <taxon>Actinomycetota</taxon>
        <taxon>Coriobacteriia</taxon>
        <taxon>Coriobacteriales</taxon>
        <taxon>Kribbibacteriaceae</taxon>
        <taxon>Kribbibacterium</taxon>
    </lineage>
</organism>
<evidence type="ECO:0000313" key="5">
    <source>
        <dbReference type="Proteomes" id="UP001431693"/>
    </source>
</evidence>
<sequence length="278" mass="29153">MDTIDVITQTIGRWLGKRCARTWLIAQPADTLRPRLATVGHVSAPTPSIDPGGLSVTDLKAAKGLLAPGECLWVENSLAGPVTCPACVRGADLVTDDLETFLGPNAPLTAVSVSPEGLRNHELTDILNALSREFAPGPSLVAVLGSALESYDARQHKRCDNAQVLAEDLACHPAVARTLYPGLKQSLSHDVAARVLEGGFGASVELVPAAEEPGAIVGRAAALQTGGQRTVSTRVMLQPVSPADQERLSLPPFVVRVVCGDEEALALVMWAEPLLGAE</sequence>
<dbReference type="Pfam" id="PF01053">
    <property type="entry name" value="Cys_Met_Meta_PP"/>
    <property type="match status" value="1"/>
</dbReference>
<reference evidence="4" key="1">
    <citation type="submission" date="2023-05" db="EMBL/GenBank/DDBJ databases">
        <title>[olsenella] sp. nov., isolated from a pig farm feces dump.</title>
        <authorList>
            <person name="Chang Y.-H."/>
        </authorList>
    </citation>
    <scope>NUCLEOTIDE SEQUENCE</scope>
    <source>
        <strain evidence="4">YH-ols2217</strain>
    </source>
</reference>
<dbReference type="InterPro" id="IPR000277">
    <property type="entry name" value="Cys/Met-Metab_PyrdxlP-dep_enz"/>
</dbReference>
<protein>
    <submittedName>
        <fullName evidence="4">PLP-dependent transferase</fullName>
    </submittedName>
</protein>
<evidence type="ECO:0000256" key="3">
    <source>
        <dbReference type="RuleBase" id="RU362118"/>
    </source>
</evidence>
<dbReference type="InterPro" id="IPR015424">
    <property type="entry name" value="PyrdxlP-dep_Trfase"/>
</dbReference>
<proteinExistence type="inferred from homology"/>
<evidence type="ECO:0000256" key="2">
    <source>
        <dbReference type="ARBA" id="ARBA00022898"/>
    </source>
</evidence>
<keyword evidence="2 3" id="KW-0663">Pyridoxal phosphate</keyword>
<dbReference type="GO" id="GO:0016740">
    <property type="term" value="F:transferase activity"/>
    <property type="evidence" value="ECO:0007669"/>
    <property type="project" value="UniProtKB-KW"/>
</dbReference>
<comment type="similarity">
    <text evidence="3">Belongs to the trans-sulfuration enzymes family.</text>
</comment>
<dbReference type="RefSeq" id="WP_283713097.1">
    <property type="nucleotide sequence ID" value="NZ_JASJEW010000002.1"/>
</dbReference>